<accession>A0ABP8KRT7</accession>
<keyword evidence="3" id="KW-1185">Reference proteome</keyword>
<dbReference type="PANTHER" id="PTHR43102:SF2">
    <property type="entry name" value="GAF DOMAIN-CONTAINING PROTEIN"/>
    <property type="match status" value="1"/>
</dbReference>
<dbReference type="InterPro" id="IPR029016">
    <property type="entry name" value="GAF-like_dom_sf"/>
</dbReference>
<dbReference type="InterPro" id="IPR003018">
    <property type="entry name" value="GAF"/>
</dbReference>
<comment type="caution">
    <text evidence="2">The sequence shown here is derived from an EMBL/GenBank/DDBJ whole genome shotgun (WGS) entry which is preliminary data.</text>
</comment>
<dbReference type="Pfam" id="PF01590">
    <property type="entry name" value="GAF"/>
    <property type="match status" value="1"/>
</dbReference>
<dbReference type="SUPFAM" id="SSF55781">
    <property type="entry name" value="GAF domain-like"/>
    <property type="match status" value="1"/>
</dbReference>
<dbReference type="EMBL" id="BAABHB010000010">
    <property type="protein sequence ID" value="GAA4412909.1"/>
    <property type="molecule type" value="Genomic_DNA"/>
</dbReference>
<name>A0ABP8KRT7_9BACT</name>
<evidence type="ECO:0000313" key="2">
    <source>
        <dbReference type="EMBL" id="GAA4412909.1"/>
    </source>
</evidence>
<dbReference type="Proteomes" id="UP001500936">
    <property type="component" value="Unassembled WGS sequence"/>
</dbReference>
<protein>
    <recommendedName>
        <fullName evidence="1">GAF domain-containing protein</fullName>
    </recommendedName>
</protein>
<dbReference type="Gene3D" id="3.30.450.40">
    <property type="match status" value="1"/>
</dbReference>
<dbReference type="PANTHER" id="PTHR43102">
    <property type="entry name" value="SLR1143 PROTEIN"/>
    <property type="match status" value="1"/>
</dbReference>
<evidence type="ECO:0000259" key="1">
    <source>
        <dbReference type="SMART" id="SM00065"/>
    </source>
</evidence>
<sequence>MTTLELPVNESERLEVLKRYDILDTPADGSFDRITRLAATLFKVPISIISLVDTDRIWFKSHYGLAINQIGRDPGLCASAILSSEVYVIGDACQDPRSLTNPLVAGEFGLRFYAAMPLQTTDNYNLGTLCIIDKVPRTLTDDEKEILKQLAQIVMDEMEMRLVVRNTVTNVRKLTTDMSYHLNEAITNIETASGDQQNDKMLSYLDASRMFLLNIENQLDQL</sequence>
<feature type="domain" description="GAF" evidence="1">
    <location>
        <begin position="26"/>
        <end position="167"/>
    </location>
</feature>
<gene>
    <name evidence="2" type="ORF">GCM10023187_40600</name>
</gene>
<organism evidence="2 3">
    <name type="scientific">Nibrella viscosa</name>
    <dbReference type="NCBI Taxonomy" id="1084524"/>
    <lineage>
        <taxon>Bacteria</taxon>
        <taxon>Pseudomonadati</taxon>
        <taxon>Bacteroidota</taxon>
        <taxon>Cytophagia</taxon>
        <taxon>Cytophagales</taxon>
        <taxon>Spirosomataceae</taxon>
        <taxon>Nibrella</taxon>
    </lineage>
</organism>
<dbReference type="SMART" id="SM00065">
    <property type="entry name" value="GAF"/>
    <property type="match status" value="1"/>
</dbReference>
<reference evidence="3" key="1">
    <citation type="journal article" date="2019" name="Int. J. Syst. Evol. Microbiol.">
        <title>The Global Catalogue of Microorganisms (GCM) 10K type strain sequencing project: providing services to taxonomists for standard genome sequencing and annotation.</title>
        <authorList>
            <consortium name="The Broad Institute Genomics Platform"/>
            <consortium name="The Broad Institute Genome Sequencing Center for Infectious Disease"/>
            <person name="Wu L."/>
            <person name="Ma J."/>
        </authorList>
    </citation>
    <scope>NUCLEOTIDE SEQUENCE [LARGE SCALE GENOMIC DNA]</scope>
    <source>
        <strain evidence="3">JCM 17925</strain>
    </source>
</reference>
<evidence type="ECO:0000313" key="3">
    <source>
        <dbReference type="Proteomes" id="UP001500936"/>
    </source>
</evidence>
<dbReference type="RefSeq" id="WP_345269792.1">
    <property type="nucleotide sequence ID" value="NZ_BAABHB010000010.1"/>
</dbReference>
<proteinExistence type="predicted"/>